<reference evidence="1 2" key="1">
    <citation type="submission" date="2019-04" db="EMBL/GenBank/DDBJ databases">
        <title>Microbes associate with the intestines of laboratory mice.</title>
        <authorList>
            <person name="Navarre W."/>
            <person name="Wong E."/>
            <person name="Huang K.C."/>
            <person name="Tropini C."/>
            <person name="Ng K."/>
            <person name="Yu B."/>
        </authorList>
    </citation>
    <scope>NUCLEOTIDE SEQUENCE [LARGE SCALE GENOMIC DNA]</scope>
    <source>
        <strain evidence="1 2">NM87_A27A</strain>
    </source>
</reference>
<accession>A0A4S4F3T7</accession>
<sequence length="137" mass="15052">MVMSIVRDLAFGCVVEGAVPRVSEAWWARAASIMCDGGVFCRRLRSERIVGTDPRTLPEACLREAGIFDHDSDPGHDCMEQYEFHMCRCSHGFAMGLSLVLTCLSFAQAQGAVSELSPNWWNAVCSRYPAETVGCGE</sequence>
<evidence type="ECO:0000313" key="1">
    <source>
        <dbReference type="EMBL" id="THG24229.1"/>
    </source>
</evidence>
<gene>
    <name evidence="1" type="ORF">E5991_08695</name>
</gene>
<dbReference type="EMBL" id="SSTF01000032">
    <property type="protein sequence ID" value="THG24229.1"/>
    <property type="molecule type" value="Genomic_DNA"/>
</dbReference>
<dbReference type="Proteomes" id="UP000306798">
    <property type="component" value="Unassembled WGS sequence"/>
</dbReference>
<protein>
    <submittedName>
        <fullName evidence="1">Uncharacterized protein</fullName>
    </submittedName>
</protein>
<evidence type="ECO:0000313" key="2">
    <source>
        <dbReference type="Proteomes" id="UP000306798"/>
    </source>
</evidence>
<organism evidence="1 2">
    <name type="scientific">Bifidobacterium pseudolongum</name>
    <dbReference type="NCBI Taxonomy" id="1694"/>
    <lineage>
        <taxon>Bacteria</taxon>
        <taxon>Bacillati</taxon>
        <taxon>Actinomycetota</taxon>
        <taxon>Actinomycetes</taxon>
        <taxon>Bifidobacteriales</taxon>
        <taxon>Bifidobacteriaceae</taxon>
        <taxon>Bifidobacterium</taxon>
    </lineage>
</organism>
<comment type="caution">
    <text evidence="1">The sequence shown here is derived from an EMBL/GenBank/DDBJ whole genome shotgun (WGS) entry which is preliminary data.</text>
</comment>
<dbReference type="RefSeq" id="WP_136511692.1">
    <property type="nucleotide sequence ID" value="NZ_SSTF01000032.1"/>
</dbReference>
<name>A0A4S4F3T7_9BIFI</name>
<dbReference type="AlphaFoldDB" id="A0A4S4F3T7"/>
<proteinExistence type="predicted"/>